<proteinExistence type="predicted"/>
<comment type="caution">
    <text evidence="1">The sequence shown here is derived from an EMBL/GenBank/DDBJ whole genome shotgun (WGS) entry which is preliminary data.</text>
</comment>
<gene>
    <name evidence="1" type="ORF">CCMSSC00406_0004717</name>
</gene>
<protein>
    <submittedName>
        <fullName evidence="1">Uncharacterized protein</fullName>
    </submittedName>
</protein>
<reference evidence="1 2" key="1">
    <citation type="journal article" date="2021" name="Appl. Environ. Microbiol.">
        <title>Genetic linkage and physical mapping for an oyster mushroom Pleurotus cornucopiae and QTL analysis for the trait cap color.</title>
        <authorList>
            <person name="Zhang Y."/>
            <person name="Gao W."/>
            <person name="Sonnenberg A."/>
            <person name="Chen Q."/>
            <person name="Zhang J."/>
            <person name="Huang C."/>
        </authorList>
    </citation>
    <scope>NUCLEOTIDE SEQUENCE [LARGE SCALE GENOMIC DNA]</scope>
    <source>
        <strain evidence="1">CCMSSC00406</strain>
    </source>
</reference>
<organism evidence="1 2">
    <name type="scientific">Pleurotus cornucopiae</name>
    <name type="common">Cornucopia mushroom</name>
    <dbReference type="NCBI Taxonomy" id="5321"/>
    <lineage>
        <taxon>Eukaryota</taxon>
        <taxon>Fungi</taxon>
        <taxon>Dikarya</taxon>
        <taxon>Basidiomycota</taxon>
        <taxon>Agaricomycotina</taxon>
        <taxon>Agaricomycetes</taxon>
        <taxon>Agaricomycetidae</taxon>
        <taxon>Agaricales</taxon>
        <taxon>Pleurotineae</taxon>
        <taxon>Pleurotaceae</taxon>
        <taxon>Pleurotus</taxon>
    </lineage>
</organism>
<evidence type="ECO:0000313" key="2">
    <source>
        <dbReference type="Proteomes" id="UP000824881"/>
    </source>
</evidence>
<sequence length="470" mass="50037">MAKSSHITRQRHSMRKGRKLKEIVARQRTGLIPGDGIVPGDEAPVPRPVTTTPRPIAPPTTTLVRVAPTATTTASVVRVSVPVRPTTSPAVVVPPASTSSPVPVRSTTPARILPSSSSPAPTSRVATSSKPRARATNTVSSASISASASALPSESGSTGTGALAGGVIGGIALLALLSFGIVYYMRRFQKRKQNIAFEASAFRRSAILLDDSKSETMANGGASSSPMQEKYISPAEHPFAPQFQFPTKSTNPSVYSGTGYDQQGYRGGQENNLRLDTALPPPPVATSASPWGTAALVSAAAYGNSAYGMNSAPSPYSPYSQKHTQPDQQPPPSPMSAISYLPNPYADNDRDNMQTAQSLSRQPSPPSTVMVRERERERQPPPSPVYGMHGQYVDLTRGPPLPPPTMSKPPTIRRKFFVQNPTPEPEETPSPSQPSSQPRNNAQQAVATDRKRPDTVYSTIYNPEDAYGGF</sequence>
<dbReference type="EMBL" id="WQMT02000004">
    <property type="protein sequence ID" value="KAG9224218.1"/>
    <property type="molecule type" value="Genomic_DNA"/>
</dbReference>
<accession>A0ACB7J4G2</accession>
<keyword evidence="2" id="KW-1185">Reference proteome</keyword>
<dbReference type="Proteomes" id="UP000824881">
    <property type="component" value="Unassembled WGS sequence"/>
</dbReference>
<name>A0ACB7J4G2_PLECO</name>
<evidence type="ECO:0000313" key="1">
    <source>
        <dbReference type="EMBL" id="KAG9224218.1"/>
    </source>
</evidence>